<dbReference type="PROSITE" id="PS51387">
    <property type="entry name" value="FAD_PCMH"/>
    <property type="match status" value="1"/>
</dbReference>
<protein>
    <recommendedName>
        <fullName evidence="17">UDP-N-acetylenolpyruvoylglucosamine reductase</fullName>
        <ecNumber evidence="17">1.3.1.98</ecNumber>
    </recommendedName>
    <alternativeName>
        <fullName evidence="17">UDP-N-acetylmuramate dehydrogenase</fullName>
    </alternativeName>
</protein>
<evidence type="ECO:0000256" key="15">
    <source>
        <dbReference type="ARBA" id="ARBA00023316"/>
    </source>
</evidence>
<evidence type="ECO:0000313" key="21">
    <source>
        <dbReference type="Proteomes" id="UP000571183"/>
    </source>
</evidence>
<keyword evidence="14 17" id="KW-0131">Cell cycle</keyword>
<keyword evidence="11 17" id="KW-0133">Cell shape</keyword>
<dbReference type="SUPFAM" id="SSF56176">
    <property type="entry name" value="FAD-binding/transporter-associated domain-like"/>
    <property type="match status" value="1"/>
</dbReference>
<dbReference type="NCBIfam" id="NF010478">
    <property type="entry name" value="PRK13903.1"/>
    <property type="match status" value="1"/>
</dbReference>
<dbReference type="Proteomes" id="UP000571183">
    <property type="component" value="Unassembled WGS sequence"/>
</dbReference>
<evidence type="ECO:0000256" key="6">
    <source>
        <dbReference type="ARBA" id="ARBA00022490"/>
    </source>
</evidence>
<dbReference type="InterPro" id="IPR006094">
    <property type="entry name" value="Oxid_FAD_bind_N"/>
</dbReference>
<dbReference type="RefSeq" id="WP_183304792.1">
    <property type="nucleotide sequence ID" value="NZ_JACIFD010000010.1"/>
</dbReference>
<evidence type="ECO:0000256" key="5">
    <source>
        <dbReference type="ARBA" id="ARBA00010485"/>
    </source>
</evidence>
<dbReference type="NCBIfam" id="TIGR00179">
    <property type="entry name" value="murB"/>
    <property type="match status" value="1"/>
</dbReference>
<dbReference type="GO" id="GO:0005829">
    <property type="term" value="C:cytosol"/>
    <property type="evidence" value="ECO:0007669"/>
    <property type="project" value="TreeGrafter"/>
</dbReference>
<evidence type="ECO:0000256" key="7">
    <source>
        <dbReference type="ARBA" id="ARBA00022618"/>
    </source>
</evidence>
<accession>A0A840DFF8</accession>
<keyword evidence="8 17" id="KW-0285">Flavoprotein</keyword>
<dbReference type="InterPro" id="IPR036318">
    <property type="entry name" value="FAD-bd_PCMH-like_sf"/>
</dbReference>
<comment type="cofactor">
    <cofactor evidence="1 17">
        <name>FAD</name>
        <dbReference type="ChEBI" id="CHEBI:57692"/>
    </cofactor>
</comment>
<dbReference type="Gene3D" id="3.30.43.10">
    <property type="entry name" value="Uridine Diphospho-n-acetylenolpyruvylglucosamine Reductase, domain 2"/>
    <property type="match status" value="1"/>
</dbReference>
<dbReference type="PANTHER" id="PTHR21071:SF4">
    <property type="entry name" value="UDP-N-ACETYLENOLPYRUVOYLGLUCOSAMINE REDUCTASE"/>
    <property type="match status" value="1"/>
</dbReference>
<dbReference type="Pfam" id="PF02873">
    <property type="entry name" value="MurB_C"/>
    <property type="match status" value="1"/>
</dbReference>
<keyword evidence="15 17" id="KW-0961">Cell wall biogenesis/degradation</keyword>
<dbReference type="PANTHER" id="PTHR21071">
    <property type="entry name" value="UDP-N-ACETYLENOLPYRUVOYLGLUCOSAMINE REDUCTASE"/>
    <property type="match status" value="1"/>
</dbReference>
<evidence type="ECO:0000256" key="17">
    <source>
        <dbReference type="HAMAP-Rule" id="MF_00037"/>
    </source>
</evidence>
<dbReference type="GO" id="GO:0071555">
    <property type="term" value="P:cell wall organization"/>
    <property type="evidence" value="ECO:0007669"/>
    <property type="project" value="UniProtKB-KW"/>
</dbReference>
<evidence type="ECO:0000256" key="11">
    <source>
        <dbReference type="ARBA" id="ARBA00022960"/>
    </source>
</evidence>
<dbReference type="InterPro" id="IPR036635">
    <property type="entry name" value="MurB_C_sf"/>
</dbReference>
<name>A0A840DFF8_9MICO</name>
<dbReference type="GO" id="GO:0071949">
    <property type="term" value="F:FAD binding"/>
    <property type="evidence" value="ECO:0007669"/>
    <property type="project" value="InterPro"/>
</dbReference>
<dbReference type="Gene3D" id="3.90.78.10">
    <property type="entry name" value="UDP-N-acetylenolpyruvoylglucosamine reductase, C-terminal domain"/>
    <property type="match status" value="1"/>
</dbReference>
<dbReference type="InterPro" id="IPR016167">
    <property type="entry name" value="FAD-bd_PCMH_sub1"/>
</dbReference>
<dbReference type="EC" id="1.3.1.98" evidence="17"/>
<evidence type="ECO:0000256" key="2">
    <source>
        <dbReference type="ARBA" id="ARBA00003921"/>
    </source>
</evidence>
<dbReference type="GO" id="GO:0008762">
    <property type="term" value="F:UDP-N-acetylmuramate dehydrogenase activity"/>
    <property type="evidence" value="ECO:0007669"/>
    <property type="project" value="UniProtKB-UniRule"/>
</dbReference>
<comment type="similarity">
    <text evidence="5 17">Belongs to the MurB family.</text>
</comment>
<dbReference type="InterPro" id="IPR016166">
    <property type="entry name" value="FAD-bd_PCMH"/>
</dbReference>
<keyword evidence="6 17" id="KW-0963">Cytoplasm</keyword>
<sequence>MTGHTNNSGGFFARFFASRPEPTKYPADLPSAGPALDSTAEAPLAPAPPEFAADETPRVDSAAKTGAELADVTSLAELTTMRVGGGFERLLVAETAAELAEHAAALWDSGEDWLLLGGGSNTLVSDAGYPGTVLLVRNTGIEVVPDVTLPAGKVRVRVQAGHDWDELVAWSVQQGYAGIEMLSGIPGLAGAAPVQNIGAYGGEVAQVLDSVTWYDRDWGQVREIAAADLHLSYRDSILKQGYEAVILSLDLVLQDNSAQPEPQSQPVVFPQLAKALEVRLGATVPLTAVRRAVLQVRARKGMVLNEADHNSWSCGSFFTNPIVTEKFARTLPADAPRFAMQQQRESDLVTTFEELAAGEELRLQGFGGADAAGFGGAADSGADADYGAAAPGGVAGADAGAAWTEPRQEPQVKLSAAWLIEHAGVRRGFRLPGSGAAVSDFHTLAITNRGGASAADVAELARYIVSMVQTEFGVILVPEPNIYGLEI</sequence>
<feature type="region of interest" description="Disordered" evidence="18">
    <location>
        <begin position="23"/>
        <end position="53"/>
    </location>
</feature>
<dbReference type="InterPro" id="IPR011601">
    <property type="entry name" value="MurB_C"/>
</dbReference>
<dbReference type="GO" id="GO:0009252">
    <property type="term" value="P:peptidoglycan biosynthetic process"/>
    <property type="evidence" value="ECO:0007669"/>
    <property type="project" value="UniProtKB-UniRule"/>
</dbReference>
<keyword evidence="10 17" id="KW-0521">NADP</keyword>
<keyword evidence="7 17" id="KW-0132">Cell division</keyword>
<dbReference type="Pfam" id="PF01565">
    <property type="entry name" value="FAD_binding_4"/>
    <property type="match status" value="1"/>
</dbReference>
<evidence type="ECO:0000259" key="19">
    <source>
        <dbReference type="PROSITE" id="PS51387"/>
    </source>
</evidence>
<evidence type="ECO:0000256" key="14">
    <source>
        <dbReference type="ARBA" id="ARBA00023306"/>
    </source>
</evidence>
<evidence type="ECO:0000256" key="8">
    <source>
        <dbReference type="ARBA" id="ARBA00022630"/>
    </source>
</evidence>
<comment type="function">
    <text evidence="2 17">Cell wall formation.</text>
</comment>
<keyword evidence="12 17" id="KW-0573">Peptidoglycan synthesis</keyword>
<feature type="domain" description="FAD-binding PCMH-type" evidence="19">
    <location>
        <begin position="82"/>
        <end position="289"/>
    </location>
</feature>
<comment type="subcellular location">
    <subcellularLocation>
        <location evidence="3 17">Cytoplasm</location>
    </subcellularLocation>
</comment>
<evidence type="ECO:0000256" key="16">
    <source>
        <dbReference type="ARBA" id="ARBA00048914"/>
    </source>
</evidence>
<evidence type="ECO:0000313" key="20">
    <source>
        <dbReference type="EMBL" id="MBB4071804.1"/>
    </source>
</evidence>
<dbReference type="GO" id="GO:0008360">
    <property type="term" value="P:regulation of cell shape"/>
    <property type="evidence" value="ECO:0007669"/>
    <property type="project" value="UniProtKB-KW"/>
</dbReference>
<feature type="active site" evidence="17">
    <location>
        <position position="234"/>
    </location>
</feature>
<keyword evidence="13 17" id="KW-0560">Oxidoreductase</keyword>
<evidence type="ECO:0000256" key="13">
    <source>
        <dbReference type="ARBA" id="ARBA00023002"/>
    </source>
</evidence>
<dbReference type="SUPFAM" id="SSF56194">
    <property type="entry name" value="Uridine diphospho-N-Acetylenolpyruvylglucosamine reductase, MurB, C-terminal domain"/>
    <property type="match status" value="1"/>
</dbReference>
<evidence type="ECO:0000256" key="10">
    <source>
        <dbReference type="ARBA" id="ARBA00022857"/>
    </source>
</evidence>
<feature type="active site" evidence="17">
    <location>
        <position position="479"/>
    </location>
</feature>
<evidence type="ECO:0000256" key="12">
    <source>
        <dbReference type="ARBA" id="ARBA00022984"/>
    </source>
</evidence>
<gene>
    <name evidence="17" type="primary">murB</name>
    <name evidence="20" type="ORF">F5897_001123</name>
</gene>
<comment type="caution">
    <text evidence="20">The sequence shown here is derived from an EMBL/GenBank/DDBJ whole genome shotgun (WGS) entry which is preliminary data.</text>
</comment>
<comment type="pathway">
    <text evidence="4 17">Cell wall biogenesis; peptidoglycan biosynthesis.</text>
</comment>
<keyword evidence="21" id="KW-1185">Reference proteome</keyword>
<dbReference type="GO" id="GO:0051301">
    <property type="term" value="P:cell division"/>
    <property type="evidence" value="ECO:0007669"/>
    <property type="project" value="UniProtKB-KW"/>
</dbReference>
<dbReference type="InterPro" id="IPR016169">
    <property type="entry name" value="FAD-bd_PCMH_sub2"/>
</dbReference>
<dbReference type="UniPathway" id="UPA00219"/>
<dbReference type="EMBL" id="JACIFD010000010">
    <property type="protein sequence ID" value="MBB4071804.1"/>
    <property type="molecule type" value="Genomic_DNA"/>
</dbReference>
<keyword evidence="9 17" id="KW-0274">FAD</keyword>
<evidence type="ECO:0000256" key="4">
    <source>
        <dbReference type="ARBA" id="ARBA00004752"/>
    </source>
</evidence>
<comment type="catalytic activity">
    <reaction evidence="16 17">
        <text>UDP-N-acetyl-alpha-D-muramate + NADP(+) = UDP-N-acetyl-3-O-(1-carboxyvinyl)-alpha-D-glucosamine + NADPH + H(+)</text>
        <dbReference type="Rhea" id="RHEA:12248"/>
        <dbReference type="ChEBI" id="CHEBI:15378"/>
        <dbReference type="ChEBI" id="CHEBI:57783"/>
        <dbReference type="ChEBI" id="CHEBI:58349"/>
        <dbReference type="ChEBI" id="CHEBI:68483"/>
        <dbReference type="ChEBI" id="CHEBI:70757"/>
        <dbReference type="EC" id="1.3.1.98"/>
    </reaction>
</comment>
<evidence type="ECO:0000256" key="1">
    <source>
        <dbReference type="ARBA" id="ARBA00001974"/>
    </source>
</evidence>
<proteinExistence type="inferred from homology"/>
<evidence type="ECO:0000256" key="18">
    <source>
        <dbReference type="SAM" id="MobiDB-lite"/>
    </source>
</evidence>
<dbReference type="InterPro" id="IPR003170">
    <property type="entry name" value="MurB"/>
</dbReference>
<feature type="active site" description="Proton donor" evidence="17">
    <location>
        <position position="316"/>
    </location>
</feature>
<organism evidence="20 21">
    <name type="scientific">Canibacter oris</name>
    <dbReference type="NCBI Taxonomy" id="1365628"/>
    <lineage>
        <taxon>Bacteria</taxon>
        <taxon>Bacillati</taxon>
        <taxon>Actinomycetota</taxon>
        <taxon>Actinomycetes</taxon>
        <taxon>Micrococcales</taxon>
        <taxon>Microbacteriaceae</taxon>
        <taxon>Canibacter</taxon>
    </lineage>
</organism>
<dbReference type="HAMAP" id="MF_00037">
    <property type="entry name" value="MurB"/>
    <property type="match status" value="1"/>
</dbReference>
<evidence type="ECO:0000256" key="9">
    <source>
        <dbReference type="ARBA" id="ARBA00022827"/>
    </source>
</evidence>
<dbReference type="AlphaFoldDB" id="A0A840DFF8"/>
<evidence type="ECO:0000256" key="3">
    <source>
        <dbReference type="ARBA" id="ARBA00004496"/>
    </source>
</evidence>
<reference evidence="20" key="1">
    <citation type="submission" date="2020-08" db="EMBL/GenBank/DDBJ databases">
        <title>Sequencing the genomes of 1000 actinobacteria strains.</title>
        <authorList>
            <person name="Klenk H.-P."/>
        </authorList>
    </citation>
    <scope>NUCLEOTIDE SEQUENCE [LARGE SCALE GENOMIC DNA]</scope>
    <source>
        <strain evidence="20">DSM 27064</strain>
    </source>
</reference>
<dbReference type="Gene3D" id="3.30.465.10">
    <property type="match status" value="1"/>
</dbReference>